<reference evidence="2 3" key="1">
    <citation type="submission" date="2017-12" db="EMBL/GenBank/DDBJ databases">
        <authorList>
            <person name="Paulsen S."/>
            <person name="Gram L.K."/>
        </authorList>
    </citation>
    <scope>NUCLEOTIDE SEQUENCE [LARGE SCALE GENOMIC DNA]</scope>
    <source>
        <strain evidence="2 3">S1189</strain>
    </source>
</reference>
<reference evidence="3" key="2">
    <citation type="submission" date="2019-06" db="EMBL/GenBank/DDBJ databases">
        <title>Co-occurence of chitin degradation, pigmentation and bioactivity in marine Pseudoalteromonas.</title>
        <authorList>
            <person name="Sonnenschein E.C."/>
            <person name="Bech P.K."/>
        </authorList>
    </citation>
    <scope>NUCLEOTIDE SEQUENCE [LARGE SCALE GENOMIC DNA]</scope>
    <source>
        <strain evidence="3">S1189</strain>
    </source>
</reference>
<keyword evidence="1" id="KW-0472">Membrane</keyword>
<protein>
    <submittedName>
        <fullName evidence="2">Uncharacterized protein</fullName>
    </submittedName>
</protein>
<dbReference type="OrthoDB" id="188433at2"/>
<organism evidence="2 3">
    <name type="scientific">Pseudoalteromonas phenolica</name>
    <dbReference type="NCBI Taxonomy" id="161398"/>
    <lineage>
        <taxon>Bacteria</taxon>
        <taxon>Pseudomonadati</taxon>
        <taxon>Pseudomonadota</taxon>
        <taxon>Gammaproteobacteria</taxon>
        <taxon>Alteromonadales</taxon>
        <taxon>Pseudoalteromonadaceae</taxon>
        <taxon>Pseudoalteromonas</taxon>
    </lineage>
</organism>
<dbReference type="RefSeq" id="WP_138568637.1">
    <property type="nucleotide sequence ID" value="NZ_PNCM01000039.1"/>
</dbReference>
<dbReference type="Proteomes" id="UP000307362">
    <property type="component" value="Unassembled WGS sequence"/>
</dbReference>
<dbReference type="AlphaFoldDB" id="A0A5S3YQX1"/>
<keyword evidence="1" id="KW-0812">Transmembrane</keyword>
<evidence type="ECO:0000313" key="3">
    <source>
        <dbReference type="Proteomes" id="UP000307362"/>
    </source>
</evidence>
<feature type="transmembrane region" description="Helical" evidence="1">
    <location>
        <begin position="130"/>
        <end position="152"/>
    </location>
</feature>
<feature type="transmembrane region" description="Helical" evidence="1">
    <location>
        <begin position="56"/>
        <end position="80"/>
    </location>
</feature>
<evidence type="ECO:0000256" key="1">
    <source>
        <dbReference type="SAM" id="Phobius"/>
    </source>
</evidence>
<feature type="transmembrane region" description="Helical" evidence="1">
    <location>
        <begin position="7"/>
        <end position="26"/>
    </location>
</feature>
<name>A0A5S3YQX1_9GAMM</name>
<proteinExistence type="predicted"/>
<comment type="caution">
    <text evidence="2">The sequence shown here is derived from an EMBL/GenBank/DDBJ whole genome shotgun (WGS) entry which is preliminary data.</text>
</comment>
<evidence type="ECO:0000313" key="2">
    <source>
        <dbReference type="EMBL" id="TMP78444.1"/>
    </source>
</evidence>
<feature type="transmembrane region" description="Helical" evidence="1">
    <location>
        <begin position="92"/>
        <end position="110"/>
    </location>
</feature>
<keyword evidence="1" id="KW-1133">Transmembrane helix</keyword>
<dbReference type="EMBL" id="PNCM01000039">
    <property type="protein sequence ID" value="TMP78444.1"/>
    <property type="molecule type" value="Genomic_DNA"/>
</dbReference>
<sequence>MTKKDYVIWIVILLPLLISTPVWLFFDVSVLTKFIDKLLAGSIFLNNINEYGKYTGFYKCLLIFQFILSPIQGFLVCFITKKNLSRTVFKKPWHMEVAVFGLPVLIYFALSIEAYREGSARNLIGFYDNPFIFIFLFVFLPSLSAILMALYLKTQFHNYFIKD</sequence>
<accession>A0A5S3YQX1</accession>
<gene>
    <name evidence="2" type="ORF">CWB73_16660</name>
</gene>